<dbReference type="EMBL" id="BMGY01000051">
    <property type="protein sequence ID" value="GGH90294.1"/>
    <property type="molecule type" value="Genomic_DNA"/>
</dbReference>
<keyword evidence="1" id="KW-0472">Membrane</keyword>
<feature type="transmembrane region" description="Helical" evidence="1">
    <location>
        <begin position="80"/>
        <end position="101"/>
    </location>
</feature>
<gene>
    <name evidence="2" type="ORF">GCM10011495_35840</name>
</gene>
<keyword evidence="1" id="KW-0812">Transmembrane</keyword>
<evidence type="ECO:0000313" key="3">
    <source>
        <dbReference type="Proteomes" id="UP000637774"/>
    </source>
</evidence>
<feature type="transmembrane region" description="Helical" evidence="1">
    <location>
        <begin position="51"/>
        <end position="74"/>
    </location>
</feature>
<reference evidence="3" key="1">
    <citation type="journal article" date="2019" name="Int. J. Syst. Evol. Microbiol.">
        <title>The Global Catalogue of Microorganisms (GCM) 10K type strain sequencing project: providing services to taxonomists for standard genome sequencing and annotation.</title>
        <authorList>
            <consortium name="The Broad Institute Genomics Platform"/>
            <consortium name="The Broad Institute Genome Sequencing Center for Infectious Disease"/>
            <person name="Wu L."/>
            <person name="Ma J."/>
        </authorList>
    </citation>
    <scope>NUCLEOTIDE SEQUENCE [LARGE SCALE GENOMIC DNA]</scope>
    <source>
        <strain evidence="3">CGMCC 1.14966</strain>
    </source>
</reference>
<name>A0ABQ2AHC6_9BACT</name>
<comment type="caution">
    <text evidence="2">The sequence shown here is derived from an EMBL/GenBank/DDBJ whole genome shotgun (WGS) entry which is preliminary data.</text>
</comment>
<evidence type="ECO:0000256" key="1">
    <source>
        <dbReference type="SAM" id="Phobius"/>
    </source>
</evidence>
<feature type="transmembrane region" description="Helical" evidence="1">
    <location>
        <begin position="20"/>
        <end position="39"/>
    </location>
</feature>
<sequence length="110" mass="12112">MFSLIAEIVRTKVLHAAKMSPLPAVVIVYSAYLGLYYAVRLGKRWAKVTLAVVFVLTIMVGVVQQVFGYSLLAAAQAQDYLYLVTFALSYAIPVWALGLLFKKDQAQPAV</sequence>
<proteinExistence type="predicted"/>
<organism evidence="2 3">
    <name type="scientific">Hymenobacter frigidus</name>
    <dbReference type="NCBI Taxonomy" id="1524095"/>
    <lineage>
        <taxon>Bacteria</taxon>
        <taxon>Pseudomonadati</taxon>
        <taxon>Bacteroidota</taxon>
        <taxon>Cytophagia</taxon>
        <taxon>Cytophagales</taxon>
        <taxon>Hymenobacteraceae</taxon>
        <taxon>Hymenobacter</taxon>
    </lineage>
</organism>
<dbReference type="Proteomes" id="UP000637774">
    <property type="component" value="Unassembled WGS sequence"/>
</dbReference>
<keyword evidence="3" id="KW-1185">Reference proteome</keyword>
<keyword evidence="1" id="KW-1133">Transmembrane helix</keyword>
<evidence type="ECO:0000313" key="2">
    <source>
        <dbReference type="EMBL" id="GGH90294.1"/>
    </source>
</evidence>
<protein>
    <submittedName>
        <fullName evidence="2">Uncharacterized protein</fullName>
    </submittedName>
</protein>
<accession>A0ABQ2AHC6</accession>